<name>A0A1G8BVP9_9BURK</name>
<dbReference type="Proteomes" id="UP000199706">
    <property type="component" value="Unassembled WGS sequence"/>
</dbReference>
<evidence type="ECO:0000313" key="2">
    <source>
        <dbReference type="Proteomes" id="UP000199706"/>
    </source>
</evidence>
<accession>A0A1G8BVP9</accession>
<dbReference type="EMBL" id="FNCJ01000009">
    <property type="protein sequence ID" value="SDH37292.1"/>
    <property type="molecule type" value="Genomic_DNA"/>
</dbReference>
<organism evidence="1 2">
    <name type="scientific">Paraburkholderia phenazinium</name>
    <dbReference type="NCBI Taxonomy" id="60549"/>
    <lineage>
        <taxon>Bacteria</taxon>
        <taxon>Pseudomonadati</taxon>
        <taxon>Pseudomonadota</taxon>
        <taxon>Betaproteobacteria</taxon>
        <taxon>Burkholderiales</taxon>
        <taxon>Burkholderiaceae</taxon>
        <taxon>Paraburkholderia</taxon>
    </lineage>
</organism>
<dbReference type="OrthoDB" id="9009429at2"/>
<dbReference type="AlphaFoldDB" id="A0A1G8BVP9"/>
<proteinExistence type="predicted"/>
<gene>
    <name evidence="1" type="ORF">SAMN05216466_109177</name>
</gene>
<dbReference type="PROSITE" id="PS51257">
    <property type="entry name" value="PROKAR_LIPOPROTEIN"/>
    <property type="match status" value="1"/>
</dbReference>
<dbReference type="RefSeq" id="WP_090686463.1">
    <property type="nucleotide sequence ID" value="NZ_CADERL010000004.1"/>
</dbReference>
<reference evidence="1 2" key="1">
    <citation type="submission" date="2016-10" db="EMBL/GenBank/DDBJ databases">
        <authorList>
            <person name="de Groot N.N."/>
        </authorList>
    </citation>
    <scope>NUCLEOTIDE SEQUENCE [LARGE SCALE GENOMIC DNA]</scope>
    <source>
        <strain evidence="1 2">LMG 2247</strain>
    </source>
</reference>
<evidence type="ECO:0000313" key="1">
    <source>
        <dbReference type="EMBL" id="SDH37292.1"/>
    </source>
</evidence>
<protein>
    <submittedName>
        <fullName evidence="1">Uncharacterized protein</fullName>
    </submittedName>
</protein>
<sequence length="70" mass="7675">MPHRFQVFERIAFSLVVLSAVACSAFIAYETNPEIRQVLHAGKTALQWSGEYSFVCASPVTDACANLPVD</sequence>